<dbReference type="GO" id="GO:0070530">
    <property type="term" value="F:K63-linked polyubiquitin modification-dependent protein binding"/>
    <property type="evidence" value="ECO:0007669"/>
    <property type="project" value="TreeGrafter"/>
</dbReference>
<keyword evidence="7" id="KW-0378">Hydrolase</keyword>
<dbReference type="EC" id="3.4.19.12" evidence="2"/>
<evidence type="ECO:0000256" key="3">
    <source>
        <dbReference type="ARBA" id="ARBA00022670"/>
    </source>
</evidence>
<evidence type="ECO:0000256" key="6">
    <source>
        <dbReference type="ARBA" id="ARBA00022786"/>
    </source>
</evidence>
<gene>
    <name evidence="12" type="ORF">STCU_01076</name>
</gene>
<dbReference type="GO" id="GO:0005634">
    <property type="term" value="C:nucleus"/>
    <property type="evidence" value="ECO:0007669"/>
    <property type="project" value="TreeGrafter"/>
</dbReference>
<name>S9V3V5_9TRYP</name>
<dbReference type="GO" id="GO:0005737">
    <property type="term" value="C:cytoplasm"/>
    <property type="evidence" value="ECO:0007669"/>
    <property type="project" value="TreeGrafter"/>
</dbReference>
<organism evidence="12 13">
    <name type="scientific">Strigomonas culicis</name>
    <dbReference type="NCBI Taxonomy" id="28005"/>
    <lineage>
        <taxon>Eukaryota</taxon>
        <taxon>Discoba</taxon>
        <taxon>Euglenozoa</taxon>
        <taxon>Kinetoplastea</taxon>
        <taxon>Metakinetoplastina</taxon>
        <taxon>Trypanosomatida</taxon>
        <taxon>Trypanosomatidae</taxon>
        <taxon>Strigomonadinae</taxon>
        <taxon>Strigomonas</taxon>
    </lineage>
</organism>
<evidence type="ECO:0000256" key="8">
    <source>
        <dbReference type="ARBA" id="ARBA00022807"/>
    </source>
</evidence>
<dbReference type="AlphaFoldDB" id="S9V3V5"/>
<keyword evidence="5" id="KW-0863">Zinc-finger</keyword>
<dbReference type="PROSITE" id="PS01358">
    <property type="entry name" value="ZF_RANBP2_1"/>
    <property type="match status" value="1"/>
</dbReference>
<keyword evidence="3" id="KW-0645">Protease</keyword>
<evidence type="ECO:0000256" key="7">
    <source>
        <dbReference type="ARBA" id="ARBA00022801"/>
    </source>
</evidence>
<comment type="catalytic activity">
    <reaction evidence="1">
        <text>Thiol-dependent hydrolysis of ester, thioester, amide, peptide and isopeptide bonds formed by the C-terminal Gly of ubiquitin (a 76-residue protein attached to proteins as an intracellular targeting signal).</text>
        <dbReference type="EC" id="3.4.19.12"/>
    </reaction>
</comment>
<protein>
    <recommendedName>
        <fullName evidence="2">ubiquitinyl hydrolase 1</fullName>
        <ecNumber evidence="2">3.4.19.12</ecNumber>
    </recommendedName>
</protein>
<evidence type="ECO:0000256" key="4">
    <source>
        <dbReference type="ARBA" id="ARBA00022723"/>
    </source>
</evidence>
<dbReference type="InterPro" id="IPR036443">
    <property type="entry name" value="Znf_RanBP2_sf"/>
</dbReference>
<dbReference type="Proteomes" id="UP000015354">
    <property type="component" value="Unassembled WGS sequence"/>
</dbReference>
<keyword evidence="4" id="KW-0479">Metal-binding</keyword>
<dbReference type="GO" id="GO:0071947">
    <property type="term" value="P:protein deubiquitination involved in ubiquitin-dependent protein catabolic process"/>
    <property type="evidence" value="ECO:0007669"/>
    <property type="project" value="TreeGrafter"/>
</dbReference>
<feature type="domain" description="RanBP2-type" evidence="11">
    <location>
        <begin position="755"/>
        <end position="774"/>
    </location>
</feature>
<keyword evidence="8" id="KW-0788">Thiol protease</keyword>
<evidence type="ECO:0000256" key="1">
    <source>
        <dbReference type="ARBA" id="ARBA00000707"/>
    </source>
</evidence>
<dbReference type="PANTHER" id="PTHR13367">
    <property type="entry name" value="UBIQUITIN THIOESTERASE"/>
    <property type="match status" value="1"/>
</dbReference>
<accession>S9V3V5</accession>
<dbReference type="GO" id="GO:0008270">
    <property type="term" value="F:zinc ion binding"/>
    <property type="evidence" value="ECO:0007669"/>
    <property type="project" value="UniProtKB-KW"/>
</dbReference>
<feature type="coiled-coil region" evidence="10">
    <location>
        <begin position="299"/>
        <end position="333"/>
    </location>
</feature>
<reference evidence="12 13" key="1">
    <citation type="journal article" date="2013" name="PLoS ONE">
        <title>Predicting the Proteins of Angomonas deanei, Strigomonas culicis and Their Respective Endosymbionts Reveals New Aspects of the Trypanosomatidae Family.</title>
        <authorList>
            <person name="Motta M.C."/>
            <person name="Martins A.C."/>
            <person name="de Souza S.S."/>
            <person name="Catta-Preta C.M."/>
            <person name="Silva R."/>
            <person name="Klein C.C."/>
            <person name="de Almeida L.G."/>
            <person name="de Lima Cunha O."/>
            <person name="Ciapina L.P."/>
            <person name="Brocchi M."/>
            <person name="Colabardini A.C."/>
            <person name="de Araujo Lima B."/>
            <person name="Machado C.R."/>
            <person name="de Almeida Soares C.M."/>
            <person name="Probst C.M."/>
            <person name="de Menezes C.B."/>
            <person name="Thompson C.E."/>
            <person name="Bartholomeu D.C."/>
            <person name="Gradia D.F."/>
            <person name="Pavoni D.P."/>
            <person name="Grisard E.C."/>
            <person name="Fantinatti-Garboggini F."/>
            <person name="Marchini F.K."/>
            <person name="Rodrigues-Luiz G.F."/>
            <person name="Wagner G."/>
            <person name="Goldman G.H."/>
            <person name="Fietto J.L."/>
            <person name="Elias M.C."/>
            <person name="Goldman M.H."/>
            <person name="Sagot M.F."/>
            <person name="Pereira M."/>
            <person name="Stoco P.H."/>
            <person name="de Mendonca-Neto R.P."/>
            <person name="Teixeira S.M."/>
            <person name="Maciel T.E."/>
            <person name="de Oliveira Mendes T.A."/>
            <person name="Urmenyi T.P."/>
            <person name="de Souza W."/>
            <person name="Schenkman S."/>
            <person name="de Vasconcelos A.T."/>
        </authorList>
    </citation>
    <scope>NUCLEOTIDE SEQUENCE [LARGE SCALE GENOMIC DNA]</scope>
</reference>
<evidence type="ECO:0000313" key="13">
    <source>
        <dbReference type="Proteomes" id="UP000015354"/>
    </source>
</evidence>
<evidence type="ECO:0000256" key="2">
    <source>
        <dbReference type="ARBA" id="ARBA00012759"/>
    </source>
</evidence>
<keyword evidence="6" id="KW-0833">Ubl conjugation pathway</keyword>
<dbReference type="InterPro" id="IPR051346">
    <property type="entry name" value="OTU_Deubiquitinase"/>
</dbReference>
<dbReference type="PANTHER" id="PTHR13367:SF28">
    <property type="entry name" value="UBIQUITIN THIOESTERASE ZRANB1"/>
    <property type="match status" value="1"/>
</dbReference>
<dbReference type="EMBL" id="ATMH01001076">
    <property type="protein sequence ID" value="EPY35598.1"/>
    <property type="molecule type" value="Genomic_DNA"/>
</dbReference>
<sequence>MDNEDVARYLLARLPEALFDGVVYLDQQDRQVILQRDSSGHIAVPVAQCGIPLSRRFTFFDQVHTTGTDVRQAATASAVITLGKDLVFRDYAQGAYRMRGIGRGQRLTVFLIPEVVTRLQETLASFRAGDLLRDVPAWLLLNSMKIESLQFFKLSSQEVANVWRKRALQNLTADAVFANAHRALYSGYLRCRRFQLARPAGGGAAAAGLPSVALLRASIAEFREVIEYVIETAIHAPPSFLSHLQDVLTSRPAELLEGDTCAQHIVAQLMQRMQTSVAAAASAEAGGGADAALQQAHRMVDLNAEIVHEQEAEEEQEQEAEQEEQRISAFSRDDEFQVPWKVSVFLHAGSAASETVRPCHGSPFYQMREFAIRGAGGSSIAAPFGATSALLAADPILDVPPHYLLSDNFYRLQWSGVGERRLKNTFLYAEWAPQQRWDGAPLPPPQEAAAGSGGGHCYGLVTLAEGESLRWLLHHSPSVNDAVAVSLRSVASGRHMDCTQRFLSERSPAETIGGLNTATDVALDPASLLFRLFNNDMFFADAQLQVLEQLLREVPPEVRLRCFESTLRLRRRHRNHWEDAPVAVLFVTPRDRPHLRELAVAGRVRATLEEMAAAVLRAALPTAKRADRREAAAVEDALCGFAAEVTTALSAAHGGAGDAAAGVALPSRVIAQCLCDCFPTYFAPYRTSELGPALQLAVARARGGGGGGPTAAEPTIPLALLYQTYPALDLVALREHAEAARRQPGADDAAAAAPWACATCTYVNEGGTRVCAMCMAVAP</sequence>
<proteinExistence type="predicted"/>
<dbReference type="InterPro" id="IPR001876">
    <property type="entry name" value="Znf_RanBP2"/>
</dbReference>
<keyword evidence="13" id="KW-1185">Reference proteome</keyword>
<dbReference type="GO" id="GO:0004843">
    <property type="term" value="F:cysteine-type deubiquitinase activity"/>
    <property type="evidence" value="ECO:0007669"/>
    <property type="project" value="UniProtKB-EC"/>
</dbReference>
<evidence type="ECO:0000256" key="9">
    <source>
        <dbReference type="ARBA" id="ARBA00022833"/>
    </source>
</evidence>
<dbReference type="OrthoDB" id="278585at2759"/>
<evidence type="ECO:0000256" key="10">
    <source>
        <dbReference type="SAM" id="Coils"/>
    </source>
</evidence>
<keyword evidence="10" id="KW-0175">Coiled coil</keyword>
<keyword evidence="9" id="KW-0862">Zinc</keyword>
<evidence type="ECO:0000259" key="11">
    <source>
        <dbReference type="PROSITE" id="PS01358"/>
    </source>
</evidence>
<comment type="caution">
    <text evidence="12">The sequence shown here is derived from an EMBL/GenBank/DDBJ whole genome shotgun (WGS) entry which is preliminary data.</text>
</comment>
<evidence type="ECO:0000256" key="5">
    <source>
        <dbReference type="ARBA" id="ARBA00022771"/>
    </source>
</evidence>
<evidence type="ECO:0000313" key="12">
    <source>
        <dbReference type="EMBL" id="EPY35598.1"/>
    </source>
</evidence>
<dbReference type="SUPFAM" id="SSF90209">
    <property type="entry name" value="Ran binding protein zinc finger-like"/>
    <property type="match status" value="1"/>
</dbReference>